<gene>
    <name evidence="6" type="ORF">F442_06478</name>
</gene>
<reference evidence="6 7" key="1">
    <citation type="submission" date="2013-11" db="EMBL/GenBank/DDBJ databases">
        <title>The Genome Sequence of Phytophthora parasitica P10297.</title>
        <authorList>
            <consortium name="The Broad Institute Genomics Platform"/>
            <person name="Russ C."/>
            <person name="Tyler B."/>
            <person name="Panabieres F."/>
            <person name="Shan W."/>
            <person name="Tripathy S."/>
            <person name="Grunwald N."/>
            <person name="Machado M."/>
            <person name="Johnson C.S."/>
            <person name="Walker B."/>
            <person name="Young S.K."/>
            <person name="Zeng Q."/>
            <person name="Gargeya S."/>
            <person name="Fitzgerald M."/>
            <person name="Haas B."/>
            <person name="Abouelleil A."/>
            <person name="Allen A.W."/>
            <person name="Alvarado L."/>
            <person name="Arachchi H.M."/>
            <person name="Berlin A.M."/>
            <person name="Chapman S.B."/>
            <person name="Gainer-Dewar J."/>
            <person name="Goldberg J."/>
            <person name="Griggs A."/>
            <person name="Gujja S."/>
            <person name="Hansen M."/>
            <person name="Howarth C."/>
            <person name="Imamovic A."/>
            <person name="Ireland A."/>
            <person name="Larimer J."/>
            <person name="McCowan C."/>
            <person name="Murphy C."/>
            <person name="Pearson M."/>
            <person name="Poon T.W."/>
            <person name="Priest M."/>
            <person name="Roberts A."/>
            <person name="Saif S."/>
            <person name="Shea T."/>
            <person name="Sisk P."/>
            <person name="Sykes S."/>
            <person name="Wortman J."/>
            <person name="Nusbaum C."/>
            <person name="Birren B."/>
        </authorList>
    </citation>
    <scope>NUCLEOTIDE SEQUENCE [LARGE SCALE GENOMIC DNA]</scope>
    <source>
        <strain evidence="6 7">P10297</strain>
    </source>
</reference>
<name>W2ZJV1_PHYNI</name>
<dbReference type="SUPFAM" id="SSF53098">
    <property type="entry name" value="Ribonuclease H-like"/>
    <property type="match status" value="1"/>
</dbReference>
<evidence type="ECO:0000256" key="3">
    <source>
        <dbReference type="ARBA" id="ARBA00022833"/>
    </source>
</evidence>
<dbReference type="Proteomes" id="UP000018948">
    <property type="component" value="Unassembled WGS sequence"/>
</dbReference>
<evidence type="ECO:0000313" key="7">
    <source>
        <dbReference type="Proteomes" id="UP000018948"/>
    </source>
</evidence>
<proteinExistence type="predicted"/>
<sequence>MSDNLLVSTPPRSTFSPKQIACFYFKPCLDEEGEATGYYMCKTCRKCRKHTSKTGYTNLVSHVRTAHPNYVSDMLDASVAASGTLSPWVSQKASNRFSWYTKLNPISVETLTSTMETVTKAVEKAIGDEMPEQFGLILDGWSHGTEHYLAVYGCYEVATGPQYPLLSLAPTTSNCLFLVGDNCAVNKRLANLLGVSLIGCASHRLNLVVRDYLKPFEESLDQVQQLVRKLRTLKQVAQLRTKTPLAAVLRQDTR</sequence>
<comment type="caution">
    <text evidence="6">The sequence shown here is derived from an EMBL/GenBank/DDBJ whole genome shotgun (WGS) entry which is preliminary data.</text>
</comment>
<dbReference type="EMBL" id="ANIY01001375">
    <property type="protein sequence ID" value="ETP47568.1"/>
    <property type="molecule type" value="Genomic_DNA"/>
</dbReference>
<organism evidence="6 7">
    <name type="scientific">Phytophthora nicotianae P10297</name>
    <dbReference type="NCBI Taxonomy" id="1317064"/>
    <lineage>
        <taxon>Eukaryota</taxon>
        <taxon>Sar</taxon>
        <taxon>Stramenopiles</taxon>
        <taxon>Oomycota</taxon>
        <taxon>Peronosporomycetes</taxon>
        <taxon>Peronosporales</taxon>
        <taxon>Peronosporaceae</taxon>
        <taxon>Phytophthora</taxon>
    </lineage>
</organism>
<feature type="domain" description="BED-type" evidence="5">
    <location>
        <begin position="24"/>
        <end position="74"/>
    </location>
</feature>
<dbReference type="InterPro" id="IPR003656">
    <property type="entry name" value="Znf_BED"/>
</dbReference>
<dbReference type="GO" id="GO:0008270">
    <property type="term" value="F:zinc ion binding"/>
    <property type="evidence" value="ECO:0007669"/>
    <property type="project" value="UniProtKB-KW"/>
</dbReference>
<dbReference type="PANTHER" id="PTHR40866">
    <property type="entry name" value="BED-TYPE DOMAIN-CONTAINING PROTEIN"/>
    <property type="match status" value="1"/>
</dbReference>
<keyword evidence="2 4" id="KW-0863">Zinc-finger</keyword>
<dbReference type="GO" id="GO:0003677">
    <property type="term" value="F:DNA binding"/>
    <property type="evidence" value="ECO:0007669"/>
    <property type="project" value="InterPro"/>
</dbReference>
<evidence type="ECO:0000259" key="5">
    <source>
        <dbReference type="PROSITE" id="PS50808"/>
    </source>
</evidence>
<keyword evidence="1" id="KW-0479">Metal-binding</keyword>
<dbReference type="PROSITE" id="PS50808">
    <property type="entry name" value="ZF_BED"/>
    <property type="match status" value="1"/>
</dbReference>
<accession>W2ZJV1</accession>
<protein>
    <recommendedName>
        <fullName evidence="5">BED-type domain-containing protein</fullName>
    </recommendedName>
</protein>
<evidence type="ECO:0000256" key="1">
    <source>
        <dbReference type="ARBA" id="ARBA00022723"/>
    </source>
</evidence>
<keyword evidence="3" id="KW-0862">Zinc</keyword>
<dbReference type="OrthoDB" id="119446at2759"/>
<evidence type="ECO:0000256" key="2">
    <source>
        <dbReference type="ARBA" id="ARBA00022771"/>
    </source>
</evidence>
<evidence type="ECO:0000256" key="4">
    <source>
        <dbReference type="PROSITE-ProRule" id="PRU00027"/>
    </source>
</evidence>
<dbReference type="PANTHER" id="PTHR40866:SF1">
    <property type="entry name" value="BED-TYPE DOMAIN-CONTAINING PROTEIN"/>
    <property type="match status" value="1"/>
</dbReference>
<evidence type="ECO:0000313" key="6">
    <source>
        <dbReference type="EMBL" id="ETP47568.1"/>
    </source>
</evidence>
<dbReference type="AlphaFoldDB" id="W2ZJV1"/>
<dbReference type="InterPro" id="IPR012337">
    <property type="entry name" value="RNaseH-like_sf"/>
</dbReference>